<dbReference type="SUPFAM" id="SSF48726">
    <property type="entry name" value="Immunoglobulin"/>
    <property type="match status" value="1"/>
</dbReference>
<dbReference type="Pfam" id="PF00041">
    <property type="entry name" value="fn3"/>
    <property type="match status" value="3"/>
</dbReference>
<dbReference type="InterPro" id="IPR036179">
    <property type="entry name" value="Ig-like_dom_sf"/>
</dbReference>
<dbReference type="PANTHER" id="PTHR14340:SF9">
    <property type="entry name" value="FIBRONECTIN TYPE-III DOMAIN-CONTAINING PROTEIN"/>
    <property type="match status" value="1"/>
</dbReference>
<organism evidence="4 5">
    <name type="scientific">Dissostichus mawsoni</name>
    <name type="common">Antarctic cod</name>
    <dbReference type="NCBI Taxonomy" id="36200"/>
    <lineage>
        <taxon>Eukaryota</taxon>
        <taxon>Metazoa</taxon>
        <taxon>Chordata</taxon>
        <taxon>Craniata</taxon>
        <taxon>Vertebrata</taxon>
        <taxon>Euteleostomi</taxon>
        <taxon>Actinopterygii</taxon>
        <taxon>Neopterygii</taxon>
        <taxon>Teleostei</taxon>
        <taxon>Neoteleostei</taxon>
        <taxon>Acanthomorphata</taxon>
        <taxon>Eupercaria</taxon>
        <taxon>Perciformes</taxon>
        <taxon>Notothenioidei</taxon>
        <taxon>Nototheniidae</taxon>
        <taxon>Dissostichus</taxon>
    </lineage>
</organism>
<dbReference type="Gene3D" id="2.60.40.10">
    <property type="entry name" value="Immunoglobulins"/>
    <property type="match status" value="6"/>
</dbReference>
<feature type="domain" description="Fibronectin type-III" evidence="3">
    <location>
        <begin position="138"/>
        <end position="233"/>
    </location>
</feature>
<evidence type="ECO:0000259" key="2">
    <source>
        <dbReference type="PROSITE" id="PS50835"/>
    </source>
</evidence>
<evidence type="ECO:0000313" key="5">
    <source>
        <dbReference type="Proteomes" id="UP000518266"/>
    </source>
</evidence>
<dbReference type="Proteomes" id="UP000518266">
    <property type="component" value="Unassembled WGS sequence"/>
</dbReference>
<dbReference type="InterPro" id="IPR036116">
    <property type="entry name" value="FN3_sf"/>
</dbReference>
<evidence type="ECO:0000256" key="1">
    <source>
        <dbReference type="ARBA" id="ARBA00023319"/>
    </source>
</evidence>
<evidence type="ECO:0008006" key="6">
    <source>
        <dbReference type="Google" id="ProtNLM"/>
    </source>
</evidence>
<feature type="domain" description="Fibronectin type-III" evidence="3">
    <location>
        <begin position="472"/>
        <end position="569"/>
    </location>
</feature>
<dbReference type="InterPro" id="IPR007110">
    <property type="entry name" value="Ig-like_dom"/>
</dbReference>
<accession>A0A7J5Y330</accession>
<feature type="domain" description="Ig-like" evidence="2">
    <location>
        <begin position="47"/>
        <end position="138"/>
    </location>
</feature>
<dbReference type="Pfam" id="PF07679">
    <property type="entry name" value="I-set"/>
    <property type="match status" value="1"/>
</dbReference>
<comment type="caution">
    <text evidence="4">The sequence shown here is derived from an EMBL/GenBank/DDBJ whole genome shotgun (WGS) entry which is preliminary data.</text>
</comment>
<dbReference type="GO" id="GO:0008307">
    <property type="term" value="F:structural constituent of muscle"/>
    <property type="evidence" value="ECO:0007669"/>
    <property type="project" value="TreeGrafter"/>
</dbReference>
<dbReference type="GO" id="GO:0045214">
    <property type="term" value="P:sarcomere organization"/>
    <property type="evidence" value="ECO:0007669"/>
    <property type="project" value="TreeGrafter"/>
</dbReference>
<evidence type="ECO:0000259" key="3">
    <source>
        <dbReference type="PROSITE" id="PS50853"/>
    </source>
</evidence>
<dbReference type="PRINTS" id="PR00014">
    <property type="entry name" value="FNTYPEIII"/>
</dbReference>
<dbReference type="InterPro" id="IPR013098">
    <property type="entry name" value="Ig_I-set"/>
</dbReference>
<dbReference type="PROSITE" id="PS50853">
    <property type="entry name" value="FN3"/>
    <property type="match status" value="4"/>
</dbReference>
<dbReference type="SUPFAM" id="SSF49265">
    <property type="entry name" value="Fibronectin type III"/>
    <property type="match status" value="3"/>
</dbReference>
<feature type="domain" description="Fibronectin type-III" evidence="3">
    <location>
        <begin position="246"/>
        <end position="358"/>
    </location>
</feature>
<feature type="domain" description="Fibronectin type-III" evidence="3">
    <location>
        <begin position="364"/>
        <end position="458"/>
    </location>
</feature>
<dbReference type="OrthoDB" id="5969272at2759"/>
<reference evidence="4 5" key="1">
    <citation type="submission" date="2020-03" db="EMBL/GenBank/DDBJ databases">
        <title>Dissostichus mawsoni Genome sequencing and assembly.</title>
        <authorList>
            <person name="Park H."/>
        </authorList>
    </citation>
    <scope>NUCLEOTIDE SEQUENCE [LARGE SCALE GENOMIC DNA]</scope>
    <source>
        <strain evidence="4">DM0001</strain>
        <tissue evidence="4">Muscle</tissue>
    </source>
</reference>
<dbReference type="GO" id="GO:0031430">
    <property type="term" value="C:M band"/>
    <property type="evidence" value="ECO:0007669"/>
    <property type="project" value="TreeGrafter"/>
</dbReference>
<dbReference type="FunFam" id="2.60.40.10:FF:000002">
    <property type="entry name" value="Titin a"/>
    <property type="match status" value="1"/>
</dbReference>
<name>A0A7J5Y330_DISMA</name>
<dbReference type="SMART" id="SM00060">
    <property type="entry name" value="FN3"/>
    <property type="match status" value="5"/>
</dbReference>
<sequence>MRCNARLCQDLHYRNLKWRDKSGKSIFLFWEPSKYDGGAPIKGYIPPEIQLDVKLLAGLTARAGTKIELPADVKGKPDPRVKWTKADQVLRADDRITMDTQPGHSKLSIANSTRGDTATYIIEAVNACGRATATIDINPAPPAFDLSDITNESCCMAWNPPRDDGGSLITNYIVESRQTDKEEWVKLSATVKHTTFKACKLTALKEYVFRVSAENQYGIGQPAEHAPIIAKYSFEHLLSVSDPPGAPTRVTPSDITKDAVSLTWFEPDEDGGSPITGYWIEKFDPESDKWIRCNKLPIKDTSFREKVLISCVFICIECCLQGEGTPHKKKYSFRVLAENLAGPGKPSVETDPVLIKDPIDPPWAPGKPAIREVGKTTALLAWTRPEHDGGAKIESYIIEFQKAGSEEWIRLMEDVPQTEQQLTGLVEHQEYCFRVKAVNKAGESEASEPSDPVGLSITYYSIITRMSHPLSPPSAPQWLEVASITKVSAGLKWQAPSSDGGSPITNYVVEKRDVRRKAWQAVDTTVKELKYTVTPLNEGSLYVFRVAAENAAGMGEFCEMEDAVLAKDTFSEYRLLLGLSSLKKEKLGSRWLKCCKTPDKQSQFKVTDVDEGTEVQFQVRAENEAGVGDPSEPTEILTIEDATIPGIK</sequence>
<dbReference type="FunFam" id="2.60.40.10:FF:000135">
    <property type="entry name" value="Titin a"/>
    <property type="match status" value="1"/>
</dbReference>
<proteinExistence type="predicted"/>
<dbReference type="CDD" id="cd00063">
    <property type="entry name" value="FN3"/>
    <property type="match status" value="4"/>
</dbReference>
<keyword evidence="1" id="KW-0393">Immunoglobulin domain</keyword>
<dbReference type="FunFam" id="2.60.40.10:FF:000012">
    <property type="entry name" value="titin isoform X1"/>
    <property type="match status" value="1"/>
</dbReference>
<dbReference type="InterPro" id="IPR003961">
    <property type="entry name" value="FN3_dom"/>
</dbReference>
<dbReference type="InterPro" id="IPR013783">
    <property type="entry name" value="Ig-like_fold"/>
</dbReference>
<dbReference type="FunFam" id="2.60.40.10:FF:000003">
    <property type="entry name" value="Titin isoform E"/>
    <property type="match status" value="1"/>
</dbReference>
<keyword evidence="5" id="KW-1185">Reference proteome</keyword>
<dbReference type="AlphaFoldDB" id="A0A7J5Y330"/>
<dbReference type="PROSITE" id="PS50835">
    <property type="entry name" value="IG_LIKE"/>
    <property type="match status" value="1"/>
</dbReference>
<protein>
    <recommendedName>
        <fullName evidence="6">Titin</fullName>
    </recommendedName>
</protein>
<evidence type="ECO:0000313" key="4">
    <source>
        <dbReference type="EMBL" id="KAF3843842.1"/>
    </source>
</evidence>
<dbReference type="EMBL" id="JAAKFY010000018">
    <property type="protein sequence ID" value="KAF3843842.1"/>
    <property type="molecule type" value="Genomic_DNA"/>
</dbReference>
<gene>
    <name evidence="4" type="ORF">F7725_002691</name>
</gene>
<dbReference type="GO" id="GO:0048738">
    <property type="term" value="P:cardiac muscle tissue development"/>
    <property type="evidence" value="ECO:0007669"/>
    <property type="project" value="TreeGrafter"/>
</dbReference>
<dbReference type="PANTHER" id="PTHR14340">
    <property type="entry name" value="MICROFIBRIL-ASSOCIATED GLYCOPROTEIN 3"/>
    <property type="match status" value="1"/>
</dbReference>